<reference evidence="2" key="2">
    <citation type="submission" date="2015-02" db="UniProtKB">
        <authorList>
            <consortium name="EnsemblMetazoa"/>
        </authorList>
    </citation>
    <scope>IDENTIFICATION</scope>
</reference>
<keyword evidence="3" id="KW-1185">Reference proteome</keyword>
<dbReference type="EnsemblMetazoa" id="SMAR001048-RA">
    <property type="protein sequence ID" value="SMAR001048-PA"/>
    <property type="gene ID" value="SMAR001048"/>
</dbReference>
<dbReference type="HOGENOM" id="CLU_1830247_0_0_1"/>
<keyword evidence="1" id="KW-0472">Membrane</keyword>
<dbReference type="AlphaFoldDB" id="T1IJH9"/>
<dbReference type="EMBL" id="JH430293">
    <property type="status" value="NOT_ANNOTATED_CDS"/>
    <property type="molecule type" value="Genomic_DNA"/>
</dbReference>
<reference evidence="3" key="1">
    <citation type="submission" date="2011-05" db="EMBL/GenBank/DDBJ databases">
        <authorList>
            <person name="Richards S.R."/>
            <person name="Qu J."/>
            <person name="Jiang H."/>
            <person name="Jhangiani S.N."/>
            <person name="Agravi P."/>
            <person name="Goodspeed R."/>
            <person name="Gross S."/>
            <person name="Mandapat C."/>
            <person name="Jackson L."/>
            <person name="Mathew T."/>
            <person name="Pu L."/>
            <person name="Thornton R."/>
            <person name="Saada N."/>
            <person name="Wilczek-Boney K.B."/>
            <person name="Lee S."/>
            <person name="Kovar C."/>
            <person name="Wu Y."/>
            <person name="Scherer S.E."/>
            <person name="Worley K.C."/>
            <person name="Muzny D.M."/>
            <person name="Gibbs R."/>
        </authorList>
    </citation>
    <scope>NUCLEOTIDE SEQUENCE</scope>
    <source>
        <strain evidence="3">Brora</strain>
    </source>
</reference>
<evidence type="ECO:0000313" key="3">
    <source>
        <dbReference type="Proteomes" id="UP000014500"/>
    </source>
</evidence>
<evidence type="ECO:0000256" key="1">
    <source>
        <dbReference type="SAM" id="Phobius"/>
    </source>
</evidence>
<feature type="transmembrane region" description="Helical" evidence="1">
    <location>
        <begin position="12"/>
        <end position="34"/>
    </location>
</feature>
<accession>T1IJH9</accession>
<sequence length="141" mass="15714">GVFAPKRPTKETVLATLVIKGILAEIGAAIVGIICDGATTNRTMWNQLGISVYVFSDTPHLIKCTCNRLHNKKILKRHEKDSTENLFKSSDRMAKLKSKLDDLISVEDWNGEIMQFIKPTANRKRNGFSVQSIHSTSSTQV</sequence>
<proteinExistence type="predicted"/>
<keyword evidence="1" id="KW-1133">Transmembrane helix</keyword>
<organism evidence="2 3">
    <name type="scientific">Strigamia maritima</name>
    <name type="common">European centipede</name>
    <name type="synonym">Geophilus maritimus</name>
    <dbReference type="NCBI Taxonomy" id="126957"/>
    <lineage>
        <taxon>Eukaryota</taxon>
        <taxon>Metazoa</taxon>
        <taxon>Ecdysozoa</taxon>
        <taxon>Arthropoda</taxon>
        <taxon>Myriapoda</taxon>
        <taxon>Chilopoda</taxon>
        <taxon>Pleurostigmophora</taxon>
        <taxon>Geophilomorpha</taxon>
        <taxon>Linotaeniidae</taxon>
        <taxon>Strigamia</taxon>
    </lineage>
</organism>
<protein>
    <submittedName>
        <fullName evidence="2">Uncharacterized protein</fullName>
    </submittedName>
</protein>
<keyword evidence="1" id="KW-0812">Transmembrane</keyword>
<evidence type="ECO:0000313" key="2">
    <source>
        <dbReference type="EnsemblMetazoa" id="SMAR001048-PA"/>
    </source>
</evidence>
<dbReference type="Proteomes" id="UP000014500">
    <property type="component" value="Unassembled WGS sequence"/>
</dbReference>
<name>T1IJH9_STRMM</name>